<evidence type="ECO:0000256" key="4">
    <source>
        <dbReference type="ARBA" id="ARBA00023136"/>
    </source>
</evidence>
<dbReference type="InterPro" id="IPR020846">
    <property type="entry name" value="MFS_dom"/>
</dbReference>
<keyword evidence="2 5" id="KW-0812">Transmembrane</keyword>
<name>A0AAV5B3F1_9ACTN</name>
<evidence type="ECO:0000256" key="1">
    <source>
        <dbReference type="ARBA" id="ARBA00004651"/>
    </source>
</evidence>
<dbReference type="InterPro" id="IPR050327">
    <property type="entry name" value="Proton-linked_MCT"/>
</dbReference>
<evidence type="ECO:0000256" key="2">
    <source>
        <dbReference type="ARBA" id="ARBA00022692"/>
    </source>
</evidence>
<dbReference type="PANTHER" id="PTHR11360">
    <property type="entry name" value="MONOCARBOXYLATE TRANSPORTER"/>
    <property type="match status" value="1"/>
</dbReference>
<dbReference type="InterPro" id="IPR011701">
    <property type="entry name" value="MFS"/>
</dbReference>
<feature type="transmembrane region" description="Helical" evidence="5">
    <location>
        <begin position="215"/>
        <end position="233"/>
    </location>
</feature>
<feature type="transmembrane region" description="Helical" evidence="5">
    <location>
        <begin position="367"/>
        <end position="385"/>
    </location>
</feature>
<organism evidence="7 8">
    <name type="scientific">Granulimonas faecalis</name>
    <dbReference type="NCBI Taxonomy" id="2894155"/>
    <lineage>
        <taxon>Bacteria</taxon>
        <taxon>Bacillati</taxon>
        <taxon>Actinomycetota</taxon>
        <taxon>Coriobacteriia</taxon>
        <taxon>Coriobacteriales</taxon>
        <taxon>Kribbibacteriaceae</taxon>
        <taxon>Granulimonas</taxon>
    </lineage>
</organism>
<feature type="transmembrane region" description="Helical" evidence="5">
    <location>
        <begin position="42"/>
        <end position="62"/>
    </location>
</feature>
<dbReference type="AlphaFoldDB" id="A0AAV5B3F1"/>
<gene>
    <name evidence="7" type="ORF">ATOP_12380</name>
</gene>
<accession>A0AAV5B3F1</accession>
<keyword evidence="4 5" id="KW-0472">Membrane</keyword>
<feature type="transmembrane region" description="Helical" evidence="5">
    <location>
        <begin position="340"/>
        <end position="361"/>
    </location>
</feature>
<evidence type="ECO:0000259" key="6">
    <source>
        <dbReference type="PROSITE" id="PS50850"/>
    </source>
</evidence>
<dbReference type="PROSITE" id="PS50850">
    <property type="entry name" value="MFS"/>
    <property type="match status" value="1"/>
</dbReference>
<keyword evidence="8" id="KW-1185">Reference proteome</keyword>
<evidence type="ECO:0000256" key="3">
    <source>
        <dbReference type="ARBA" id="ARBA00022989"/>
    </source>
</evidence>
<reference evidence="7" key="1">
    <citation type="journal article" date="2022" name="Int. J. Syst. Evol. Microbiol.">
        <title>Granulimonas faecalis gen. nov., sp. nov., and Leptogranulimonas caecicola gen. nov., sp. nov., novel lactate-producing Atopobiaceae bacteria isolated from mouse intestines, and an emended description of the family Atopobiaceae.</title>
        <authorList>
            <person name="Morinaga K."/>
            <person name="Kusada H."/>
            <person name="Sakamoto S."/>
            <person name="Murakami T."/>
            <person name="Toyoda A."/>
            <person name="Mori H."/>
            <person name="Meng X.Y."/>
            <person name="Takashino M."/>
            <person name="Murotomi K."/>
            <person name="Tamaki H."/>
        </authorList>
    </citation>
    <scope>NUCLEOTIDE SEQUENCE</scope>
    <source>
        <strain evidence="7">OPF53</strain>
    </source>
</reference>
<comment type="caution">
    <text evidence="7">The sequence shown here is derived from an EMBL/GenBank/DDBJ whole genome shotgun (WGS) entry which is preliminary data.</text>
</comment>
<dbReference type="Proteomes" id="UP001055025">
    <property type="component" value="Unassembled WGS sequence"/>
</dbReference>
<dbReference type="RefSeq" id="WP_135977152.1">
    <property type="nucleotide sequence ID" value="NZ_BQKC01000001.1"/>
</dbReference>
<dbReference type="Pfam" id="PF07690">
    <property type="entry name" value="MFS_1"/>
    <property type="match status" value="1"/>
</dbReference>
<feature type="transmembrane region" description="Helical" evidence="5">
    <location>
        <begin position="74"/>
        <end position="93"/>
    </location>
</feature>
<feature type="transmembrane region" description="Helical" evidence="5">
    <location>
        <begin position="306"/>
        <end position="328"/>
    </location>
</feature>
<dbReference type="Gene3D" id="1.20.1250.20">
    <property type="entry name" value="MFS general substrate transporter like domains"/>
    <property type="match status" value="2"/>
</dbReference>
<keyword evidence="3 5" id="KW-1133">Transmembrane helix</keyword>
<feature type="transmembrane region" description="Helical" evidence="5">
    <location>
        <begin position="99"/>
        <end position="126"/>
    </location>
</feature>
<feature type="domain" description="Major facilitator superfamily (MFS) profile" evidence="6">
    <location>
        <begin position="8"/>
        <end position="393"/>
    </location>
</feature>
<evidence type="ECO:0000313" key="8">
    <source>
        <dbReference type="Proteomes" id="UP001055025"/>
    </source>
</evidence>
<comment type="subcellular location">
    <subcellularLocation>
        <location evidence="1">Cell membrane</location>
        <topology evidence="1">Multi-pass membrane protein</topology>
    </subcellularLocation>
</comment>
<sequence length="415" mass="41660">MASLRGRRGILAASTLLLLFLGLIYAYSVVLAPMKELWGWSVSQMTLVFALSIGMFTLGGVAGARMSGRWGTRATFMAAGVLLAAGFVGCSVADGPLAFPITCLCYCALCALGIGLAYDVLIAAVTEWFPDRCGLAQGICLMGFGIGGFLLGPAVSWVYGVVEWRVVLRVLGAAFLCMLWAASAVVVEPAGAGAGAADEGGADGGPLVADRRFRLLYLWLFLVCGAGMAVTGLGRELPASLGADAVTAAFVIGFVNVGSGLGRLVGGGLADRFGAPATIRATSAAMVASILALLGSLGAGSLPMQAVALLACGFSWGVAVIMMTYVCAKVWGAAAMAKNLAAVNTYSIFASLAGSFGAGLLAQATSFSVALGTVCALCVVGVAVGRPLGAAVEGRDGSREAGAVGAGDLVGRLDG</sequence>
<dbReference type="InterPro" id="IPR036259">
    <property type="entry name" value="MFS_trans_sf"/>
</dbReference>
<feature type="transmembrane region" description="Helical" evidence="5">
    <location>
        <begin position="245"/>
        <end position="265"/>
    </location>
</feature>
<evidence type="ECO:0000256" key="5">
    <source>
        <dbReference type="SAM" id="Phobius"/>
    </source>
</evidence>
<dbReference type="SUPFAM" id="SSF103473">
    <property type="entry name" value="MFS general substrate transporter"/>
    <property type="match status" value="1"/>
</dbReference>
<protein>
    <submittedName>
        <fullName evidence="7">MFS transporter</fullName>
    </submittedName>
</protein>
<dbReference type="GO" id="GO:0022857">
    <property type="term" value="F:transmembrane transporter activity"/>
    <property type="evidence" value="ECO:0007669"/>
    <property type="project" value="InterPro"/>
</dbReference>
<feature type="transmembrane region" description="Helical" evidence="5">
    <location>
        <begin position="138"/>
        <end position="160"/>
    </location>
</feature>
<dbReference type="GO" id="GO:0005886">
    <property type="term" value="C:plasma membrane"/>
    <property type="evidence" value="ECO:0007669"/>
    <property type="project" value="UniProtKB-SubCell"/>
</dbReference>
<evidence type="ECO:0000313" key="7">
    <source>
        <dbReference type="EMBL" id="GJM55583.1"/>
    </source>
</evidence>
<feature type="transmembrane region" description="Helical" evidence="5">
    <location>
        <begin position="277"/>
        <end position="300"/>
    </location>
</feature>
<feature type="transmembrane region" description="Helical" evidence="5">
    <location>
        <begin position="166"/>
        <end position="187"/>
    </location>
</feature>
<proteinExistence type="predicted"/>
<dbReference type="EMBL" id="BQKC01000001">
    <property type="protein sequence ID" value="GJM55583.1"/>
    <property type="molecule type" value="Genomic_DNA"/>
</dbReference>